<proteinExistence type="predicted"/>
<dbReference type="EMBL" id="VSSQ01005306">
    <property type="protein sequence ID" value="MPM28627.1"/>
    <property type="molecule type" value="Genomic_DNA"/>
</dbReference>
<gene>
    <name evidence="2" type="primary">acpP_31</name>
    <name evidence="2" type="ORF">SDC9_75153</name>
</gene>
<comment type="caution">
    <text evidence="2">The sequence shown here is derived from an EMBL/GenBank/DDBJ whole genome shotgun (WGS) entry which is preliminary data.</text>
</comment>
<protein>
    <submittedName>
        <fullName evidence="2">Acyl carrier protein</fullName>
    </submittedName>
</protein>
<feature type="domain" description="Carrier" evidence="1">
    <location>
        <begin position="1"/>
        <end position="79"/>
    </location>
</feature>
<dbReference type="InterPro" id="IPR036736">
    <property type="entry name" value="ACP-like_sf"/>
</dbReference>
<dbReference type="Pfam" id="PF00550">
    <property type="entry name" value="PP-binding"/>
    <property type="match status" value="1"/>
</dbReference>
<reference evidence="2" key="1">
    <citation type="submission" date="2019-08" db="EMBL/GenBank/DDBJ databases">
        <authorList>
            <person name="Kucharzyk K."/>
            <person name="Murdoch R.W."/>
            <person name="Higgins S."/>
            <person name="Loffler F."/>
        </authorList>
    </citation>
    <scope>NUCLEOTIDE SEQUENCE</scope>
</reference>
<dbReference type="InterPro" id="IPR009081">
    <property type="entry name" value="PP-bd_ACP"/>
</dbReference>
<dbReference type="Gene3D" id="1.10.1200.10">
    <property type="entry name" value="ACP-like"/>
    <property type="match status" value="1"/>
</dbReference>
<dbReference type="AlphaFoldDB" id="A0A644YK07"/>
<evidence type="ECO:0000259" key="1">
    <source>
        <dbReference type="PROSITE" id="PS50075"/>
    </source>
</evidence>
<accession>A0A644YK07</accession>
<name>A0A644YK07_9ZZZZ</name>
<evidence type="ECO:0000313" key="2">
    <source>
        <dbReference type="EMBL" id="MPM28627.1"/>
    </source>
</evidence>
<sequence>MNTETKLIELLMPILGIASADQIKPQSALVRDLGAESIDFVEILYAIETELGVKIKIQEIAMTEYSSQGEMQDGKITAQIAAKLNEDFKTERFKEGQTIKELFESFTVRDLATVIERKKNSQ</sequence>
<dbReference type="SUPFAM" id="SSF47336">
    <property type="entry name" value="ACP-like"/>
    <property type="match status" value="1"/>
</dbReference>
<organism evidence="2">
    <name type="scientific">bioreactor metagenome</name>
    <dbReference type="NCBI Taxonomy" id="1076179"/>
    <lineage>
        <taxon>unclassified sequences</taxon>
        <taxon>metagenomes</taxon>
        <taxon>ecological metagenomes</taxon>
    </lineage>
</organism>
<dbReference type="PROSITE" id="PS50075">
    <property type="entry name" value="CARRIER"/>
    <property type="match status" value="1"/>
</dbReference>